<feature type="chain" id="PRO_5042935568" evidence="1">
    <location>
        <begin position="35"/>
        <end position="402"/>
    </location>
</feature>
<dbReference type="Proteomes" id="UP001254832">
    <property type="component" value="Unassembled WGS sequence"/>
</dbReference>
<evidence type="ECO:0000313" key="3">
    <source>
        <dbReference type="Proteomes" id="UP001254832"/>
    </source>
</evidence>
<organism evidence="2 3">
    <name type="scientific">Paenibacillus amylolyticus</name>
    <dbReference type="NCBI Taxonomy" id="1451"/>
    <lineage>
        <taxon>Bacteria</taxon>
        <taxon>Bacillati</taxon>
        <taxon>Bacillota</taxon>
        <taxon>Bacilli</taxon>
        <taxon>Bacillales</taxon>
        <taxon>Paenibacillaceae</taxon>
        <taxon>Paenibacillus</taxon>
    </lineage>
</organism>
<evidence type="ECO:0000256" key="1">
    <source>
        <dbReference type="SAM" id="SignalP"/>
    </source>
</evidence>
<accession>A0AAP5H1X0</accession>
<dbReference type="EMBL" id="JAVDTR010000007">
    <property type="protein sequence ID" value="MDR6724307.1"/>
    <property type="molecule type" value="Genomic_DNA"/>
</dbReference>
<evidence type="ECO:0000313" key="2">
    <source>
        <dbReference type="EMBL" id="MDR6724307.1"/>
    </source>
</evidence>
<reference evidence="2" key="1">
    <citation type="submission" date="2023-07" db="EMBL/GenBank/DDBJ databases">
        <title>Sorghum-associated microbial communities from plants grown in Nebraska, USA.</title>
        <authorList>
            <person name="Schachtman D."/>
        </authorList>
    </citation>
    <scope>NUCLEOTIDE SEQUENCE</scope>
    <source>
        <strain evidence="2">BE80</strain>
    </source>
</reference>
<proteinExistence type="predicted"/>
<gene>
    <name evidence="2" type="ORF">J2W91_002775</name>
</gene>
<name>A0AAP5H1X0_PAEAM</name>
<feature type="signal peptide" evidence="1">
    <location>
        <begin position="1"/>
        <end position="34"/>
    </location>
</feature>
<keyword evidence="1" id="KW-0732">Signal</keyword>
<dbReference type="AlphaFoldDB" id="A0AAP5H1X0"/>
<comment type="caution">
    <text evidence="2">The sequence shown here is derived from an EMBL/GenBank/DDBJ whole genome shotgun (WGS) entry which is preliminary data.</text>
</comment>
<protein>
    <submittedName>
        <fullName evidence="2">Uncharacterized protein</fullName>
    </submittedName>
</protein>
<sequence length="402" mass="44214">MFSKSQQKFVKRSSIVLSIMILIFASTVQFKAEAASSNFAPGELEAGAIMQWGGTVLLAAAENATNIDPSIMEQVHHFGQQAWQDADATTKSEITSSIEGYNDLWGTNRKYSIQWSSDAQMYLVNKWNEYFGAGARINDANHTIEKVATINSIIVPSTVKTANRQGERINDLGTFMSGVIHYVYSVHTNMYGKIQFDTYPHRTIWPSTLTTQEFPNAFAAYSSAVKELDITSTYQTVMPIFVDNSTGQSIQYNPLAVPSNFPTRITIPALKGIVNGQGIITTLEKPNIGRVGNSLTGEIAISYPTYIGDTGTFTDADAVTRVPSEAPVDNGGNGNGDGSSNDTLSYSPLDLFVYKAMLQFIQEYRDNQSNSLDQLLEYMKLNDSGKPANTQAWNGWLKSFSQ</sequence>
<dbReference type="RefSeq" id="WP_310140411.1">
    <property type="nucleotide sequence ID" value="NZ_JAVDTR010000007.1"/>
</dbReference>